<gene>
    <name evidence="2" type="ORF">AWJ20_3045</name>
</gene>
<dbReference type="AlphaFoldDB" id="A0A167FKL2"/>
<dbReference type="PANTHER" id="PTHR15410">
    <property type="entry name" value="HIRA-INTERACTING PROTEIN 3"/>
    <property type="match status" value="1"/>
</dbReference>
<dbReference type="RefSeq" id="XP_018737895.1">
    <property type="nucleotide sequence ID" value="XM_018880037.1"/>
</dbReference>
<dbReference type="KEGG" id="slb:AWJ20_3045"/>
<dbReference type="EMBL" id="CP014503">
    <property type="protein sequence ID" value="ANB15418.1"/>
    <property type="molecule type" value="Genomic_DNA"/>
</dbReference>
<dbReference type="PANTHER" id="PTHR15410:SF2">
    <property type="entry name" value="HIRA-INTERACTING PROTEIN 3"/>
    <property type="match status" value="1"/>
</dbReference>
<evidence type="ECO:0000313" key="3">
    <source>
        <dbReference type="Proteomes" id="UP000189580"/>
    </source>
</evidence>
<dbReference type="OrthoDB" id="552755at2759"/>
<dbReference type="GO" id="GO:0005634">
    <property type="term" value="C:nucleus"/>
    <property type="evidence" value="ECO:0007669"/>
    <property type="project" value="TreeGrafter"/>
</dbReference>
<proteinExistence type="predicted"/>
<accession>A0A167FKL2</accession>
<dbReference type="InterPro" id="IPR037647">
    <property type="entry name" value="HIRIP3"/>
</dbReference>
<evidence type="ECO:0000256" key="1">
    <source>
        <dbReference type="SAM" id="MobiDB-lite"/>
    </source>
</evidence>
<dbReference type="Proteomes" id="UP000189580">
    <property type="component" value="Chromosome b"/>
</dbReference>
<name>A0A167FKL2_9ASCO</name>
<evidence type="ECO:0008006" key="4">
    <source>
        <dbReference type="Google" id="ProtNLM"/>
    </source>
</evidence>
<evidence type="ECO:0000313" key="2">
    <source>
        <dbReference type="EMBL" id="ANB15418.1"/>
    </source>
</evidence>
<reference evidence="2 3" key="1">
    <citation type="submission" date="2016-02" db="EMBL/GenBank/DDBJ databases">
        <title>Complete genome sequence and transcriptome regulation of the pentose utilising yeast Sugiyamaella lignohabitans.</title>
        <authorList>
            <person name="Bellasio M."/>
            <person name="Peymann A."/>
            <person name="Valli M."/>
            <person name="Sipitzky M."/>
            <person name="Graf A."/>
            <person name="Sauer M."/>
            <person name="Marx H."/>
            <person name="Mattanovich D."/>
        </authorList>
    </citation>
    <scope>NUCLEOTIDE SEQUENCE [LARGE SCALE GENOMIC DNA]</scope>
    <source>
        <strain evidence="2 3">CBS 10342</strain>
    </source>
</reference>
<sequence length="252" mass="28055">MDHDKDEIVAALEEVTRVADINTSTVNSIRNTVVGQLSLDPSFFKSEPWKSISKSVVDKVVVSLRAKLEVTEGVVSSAPKVKPSKRFTEDNKTESRAKEKDHLSKQKEEAESSSEDENIQLIDESLPSKATKASSKLSPPPIKKRKHNKSPDPRGNTQVSSSDSQNKINTLKSQLLKCGVRRRWPTILDPLPNDKARIKFLTAQLHEIGMTGRFSLAKAKKIKEAREEALDLEDTIKEAQDFSTRGGRPTRA</sequence>
<protein>
    <recommendedName>
        <fullName evidence="4">Transcriptional regulator</fullName>
    </recommendedName>
</protein>
<keyword evidence="3" id="KW-1185">Reference proteome</keyword>
<organism evidence="2 3">
    <name type="scientific">Sugiyamaella lignohabitans</name>
    <dbReference type="NCBI Taxonomy" id="796027"/>
    <lineage>
        <taxon>Eukaryota</taxon>
        <taxon>Fungi</taxon>
        <taxon>Dikarya</taxon>
        <taxon>Ascomycota</taxon>
        <taxon>Saccharomycotina</taxon>
        <taxon>Dipodascomycetes</taxon>
        <taxon>Dipodascales</taxon>
        <taxon>Trichomonascaceae</taxon>
        <taxon>Sugiyamaella</taxon>
    </lineage>
</organism>
<dbReference type="GeneID" id="30035024"/>
<feature type="compositionally biased region" description="Polar residues" evidence="1">
    <location>
        <begin position="155"/>
        <end position="168"/>
    </location>
</feature>
<feature type="region of interest" description="Disordered" evidence="1">
    <location>
        <begin position="72"/>
        <end position="168"/>
    </location>
</feature>
<feature type="compositionally biased region" description="Basic and acidic residues" evidence="1">
    <location>
        <begin position="86"/>
        <end position="110"/>
    </location>
</feature>